<keyword evidence="1" id="KW-0472">Membrane</keyword>
<dbReference type="Proteomes" id="UP000287352">
    <property type="component" value="Unassembled WGS sequence"/>
</dbReference>
<dbReference type="InterPro" id="IPR019206">
    <property type="entry name" value="DUF2085_TM"/>
</dbReference>
<name>A0A401ZZE0_9CHLR</name>
<comment type="caution">
    <text evidence="2">The sequence shown here is derived from an EMBL/GenBank/DDBJ whole genome shotgun (WGS) entry which is preliminary data.</text>
</comment>
<accession>A0A401ZZE0</accession>
<feature type="transmembrane region" description="Helical" evidence="1">
    <location>
        <begin position="90"/>
        <end position="108"/>
    </location>
</feature>
<feature type="transmembrane region" description="Helical" evidence="1">
    <location>
        <begin position="56"/>
        <end position="78"/>
    </location>
</feature>
<organism evidence="2 3">
    <name type="scientific">Tengunoibacter tsumagoiensis</name>
    <dbReference type="NCBI Taxonomy" id="2014871"/>
    <lineage>
        <taxon>Bacteria</taxon>
        <taxon>Bacillati</taxon>
        <taxon>Chloroflexota</taxon>
        <taxon>Ktedonobacteria</taxon>
        <taxon>Ktedonobacterales</taxon>
        <taxon>Dictyobacteraceae</taxon>
        <taxon>Tengunoibacter</taxon>
    </lineage>
</organism>
<evidence type="ECO:0000256" key="1">
    <source>
        <dbReference type="SAM" id="Phobius"/>
    </source>
</evidence>
<gene>
    <name evidence="2" type="ORF">KTT_20890</name>
</gene>
<dbReference type="AlphaFoldDB" id="A0A401ZZE0"/>
<evidence type="ECO:0008006" key="4">
    <source>
        <dbReference type="Google" id="ProtNLM"/>
    </source>
</evidence>
<evidence type="ECO:0000313" key="2">
    <source>
        <dbReference type="EMBL" id="GCE12230.1"/>
    </source>
</evidence>
<reference evidence="3" key="1">
    <citation type="submission" date="2018-12" db="EMBL/GenBank/DDBJ databases">
        <title>Tengunoibacter tsumagoiensis gen. nov., sp. nov., Dictyobacter kobayashii sp. nov., D. alpinus sp. nov., and D. joshuensis sp. nov. and description of Dictyobacteraceae fam. nov. within the order Ktedonobacterales isolated from Tengu-no-mugimeshi.</title>
        <authorList>
            <person name="Wang C.M."/>
            <person name="Zheng Y."/>
            <person name="Sakai Y."/>
            <person name="Toyoda A."/>
            <person name="Minakuchi Y."/>
            <person name="Abe K."/>
            <person name="Yokota A."/>
            <person name="Yabe S."/>
        </authorList>
    </citation>
    <scope>NUCLEOTIDE SEQUENCE [LARGE SCALE GENOMIC DNA]</scope>
    <source>
        <strain evidence="3">Uno3</strain>
    </source>
</reference>
<feature type="transmembrane region" description="Helical" evidence="1">
    <location>
        <begin position="120"/>
        <end position="136"/>
    </location>
</feature>
<feature type="transmembrane region" description="Helical" evidence="1">
    <location>
        <begin position="171"/>
        <end position="190"/>
    </location>
</feature>
<protein>
    <recommendedName>
        <fullName evidence="4">DUF2085 domain-containing protein</fullName>
    </recommendedName>
</protein>
<dbReference type="EMBL" id="BIFR01000001">
    <property type="protein sequence ID" value="GCE12230.1"/>
    <property type="molecule type" value="Genomic_DNA"/>
</dbReference>
<feature type="transmembrane region" description="Helical" evidence="1">
    <location>
        <begin position="145"/>
        <end position="165"/>
    </location>
</feature>
<sequence>MNWLTPFSLLEAENKLLEILLEKELTMATQPYHSQAPRQGGFHRIADQMGDAMLTYWAHGVTVILGLLVFAAISVPFLSYFGLDALSKPIFFTLHYVCAQIPSHSFYIFGHQLGMCARNFSIYASMFVGSLIFVLSKKRIPGIPWWLWGLMILPIAFDGITQMFGLRESDWVLRLLTGTLFGLGNVWFALPLMQKSLLESAQQTIPHYYRPQSYPATYTPAPVYQPVPAISPIQTEQTAAKTDHAE</sequence>
<keyword evidence="3" id="KW-1185">Reference proteome</keyword>
<dbReference type="Pfam" id="PF09858">
    <property type="entry name" value="DUF2085"/>
    <property type="match status" value="1"/>
</dbReference>
<evidence type="ECO:0000313" key="3">
    <source>
        <dbReference type="Proteomes" id="UP000287352"/>
    </source>
</evidence>
<keyword evidence="1" id="KW-0812">Transmembrane</keyword>
<keyword evidence="1" id="KW-1133">Transmembrane helix</keyword>
<proteinExistence type="predicted"/>
<dbReference type="OrthoDB" id="152099at2"/>